<name>A0A5J4UZN9_9EUKA</name>
<gene>
    <name evidence="2" type="ORF">EZS28_029249</name>
</gene>
<proteinExistence type="predicted"/>
<organism evidence="2 3">
    <name type="scientific">Streblomastix strix</name>
    <dbReference type="NCBI Taxonomy" id="222440"/>
    <lineage>
        <taxon>Eukaryota</taxon>
        <taxon>Metamonada</taxon>
        <taxon>Preaxostyla</taxon>
        <taxon>Oxymonadida</taxon>
        <taxon>Streblomastigidae</taxon>
        <taxon>Streblomastix</taxon>
    </lineage>
</organism>
<dbReference type="Proteomes" id="UP000324800">
    <property type="component" value="Unassembled WGS sequence"/>
</dbReference>
<accession>A0A5J4UZN9</accession>
<evidence type="ECO:0000313" key="3">
    <source>
        <dbReference type="Proteomes" id="UP000324800"/>
    </source>
</evidence>
<feature type="region of interest" description="Disordered" evidence="1">
    <location>
        <begin position="147"/>
        <end position="187"/>
    </location>
</feature>
<dbReference type="EMBL" id="SNRW01011391">
    <property type="protein sequence ID" value="KAA6375225.1"/>
    <property type="molecule type" value="Genomic_DNA"/>
</dbReference>
<reference evidence="2 3" key="1">
    <citation type="submission" date="2019-03" db="EMBL/GenBank/DDBJ databases">
        <title>Single cell metagenomics reveals metabolic interactions within the superorganism composed of flagellate Streblomastix strix and complex community of Bacteroidetes bacteria on its surface.</title>
        <authorList>
            <person name="Treitli S.C."/>
            <person name="Kolisko M."/>
            <person name="Husnik F."/>
            <person name="Keeling P."/>
            <person name="Hampl V."/>
        </authorList>
    </citation>
    <scope>NUCLEOTIDE SEQUENCE [LARGE SCALE GENOMIC DNA]</scope>
    <source>
        <strain evidence="2">ST1C</strain>
    </source>
</reference>
<dbReference type="AlphaFoldDB" id="A0A5J4UZN9"/>
<sequence length="187" mass="21221">MLRSLLALCQTDGAHPAAVDKQLTRIVGFNRQLGQELKKLTAQQVIDMIKSKLEIMPPEWAQDLARKPTLKIQLTAFLPLSSQIQQLSLNPYAQLNTFNNQLPQQLIQGQQPLQSPFQYFGQPMQCPIQPVQFPVIQPPNPFLPTMNPPQTQMSEPRLPNNQIMREQDPIQPGQQMEHAATQTVERP</sequence>
<feature type="compositionally biased region" description="Polar residues" evidence="1">
    <location>
        <begin position="150"/>
        <end position="164"/>
    </location>
</feature>
<protein>
    <submittedName>
        <fullName evidence="2">Uncharacterized protein</fullName>
    </submittedName>
</protein>
<comment type="caution">
    <text evidence="2">The sequence shown here is derived from an EMBL/GenBank/DDBJ whole genome shotgun (WGS) entry which is preliminary data.</text>
</comment>
<evidence type="ECO:0000313" key="2">
    <source>
        <dbReference type="EMBL" id="KAA6375225.1"/>
    </source>
</evidence>
<evidence type="ECO:0000256" key="1">
    <source>
        <dbReference type="SAM" id="MobiDB-lite"/>
    </source>
</evidence>